<keyword evidence="1" id="KW-0547">Nucleotide-binding</keyword>
<dbReference type="InterPro" id="IPR027417">
    <property type="entry name" value="P-loop_NTPase"/>
</dbReference>
<organism evidence="4 5">
    <name type="scientific">Blyttiomyces helicus</name>
    <dbReference type="NCBI Taxonomy" id="388810"/>
    <lineage>
        <taxon>Eukaryota</taxon>
        <taxon>Fungi</taxon>
        <taxon>Fungi incertae sedis</taxon>
        <taxon>Chytridiomycota</taxon>
        <taxon>Chytridiomycota incertae sedis</taxon>
        <taxon>Chytridiomycetes</taxon>
        <taxon>Chytridiomycetes incertae sedis</taxon>
        <taxon>Blyttiomyces</taxon>
    </lineage>
</organism>
<dbReference type="Gene3D" id="3.40.50.300">
    <property type="entry name" value="P-loop containing nucleotide triphosphate hydrolases"/>
    <property type="match status" value="1"/>
</dbReference>
<reference evidence="5" key="1">
    <citation type="journal article" date="2018" name="Nat. Microbiol.">
        <title>Leveraging single-cell genomics to expand the fungal tree of life.</title>
        <authorList>
            <person name="Ahrendt S.R."/>
            <person name="Quandt C.A."/>
            <person name="Ciobanu D."/>
            <person name="Clum A."/>
            <person name="Salamov A."/>
            <person name="Andreopoulos B."/>
            <person name="Cheng J.F."/>
            <person name="Woyke T."/>
            <person name="Pelin A."/>
            <person name="Henrissat B."/>
            <person name="Reynolds N.K."/>
            <person name="Benny G.L."/>
            <person name="Smith M.E."/>
            <person name="James T.Y."/>
            <person name="Grigoriev I.V."/>
        </authorList>
    </citation>
    <scope>NUCLEOTIDE SEQUENCE [LARGE SCALE GENOMIC DNA]</scope>
</reference>
<sequence>QLTVIDTPGFGDQLNRERNFEPILDYVDAQYAKYLDAERTSEMRRNIRDSRVHALLYFIPPTGGHGLKDIDVDFLQRLCTKVNIIPVIAKADALVPEEVAAFKKGILRDFEKHDIRIYPTAHAEDRELVADIERHMPFTVIGSDSWIDVDGKKVRGRTYRWGSVEVENEKHSDFVHLRELLIRTNLQDLIETTHAVHYAQFRSTQIRGQGRPESFLACDEFYESRIDSAKRALAEEMQRKEEEMRSMFVNKVREKEAELR</sequence>
<evidence type="ECO:0000313" key="4">
    <source>
        <dbReference type="EMBL" id="RKO88058.1"/>
    </source>
</evidence>
<evidence type="ECO:0000259" key="3">
    <source>
        <dbReference type="PROSITE" id="PS51719"/>
    </source>
</evidence>
<dbReference type="Pfam" id="PF00735">
    <property type="entry name" value="Septin"/>
    <property type="match status" value="1"/>
</dbReference>
<evidence type="ECO:0000313" key="5">
    <source>
        <dbReference type="Proteomes" id="UP000269721"/>
    </source>
</evidence>
<feature type="non-terminal residue" evidence="4">
    <location>
        <position position="1"/>
    </location>
</feature>
<protein>
    <submittedName>
        <fullName evidence="4">Septin-type guanine nucleotide-binding (G) domain-containing protein</fullName>
    </submittedName>
</protein>
<dbReference type="GO" id="GO:0005938">
    <property type="term" value="C:cell cortex"/>
    <property type="evidence" value="ECO:0007669"/>
    <property type="project" value="UniProtKB-ARBA"/>
</dbReference>
<evidence type="ECO:0000256" key="1">
    <source>
        <dbReference type="ARBA" id="ARBA00022741"/>
    </source>
</evidence>
<evidence type="ECO:0000256" key="2">
    <source>
        <dbReference type="ARBA" id="ARBA00023134"/>
    </source>
</evidence>
<dbReference type="InterPro" id="IPR030379">
    <property type="entry name" value="G_SEPTIN_dom"/>
</dbReference>
<dbReference type="PANTHER" id="PTHR18884">
    <property type="entry name" value="SEPTIN"/>
    <property type="match status" value="1"/>
</dbReference>
<dbReference type="EMBL" id="KZ996969">
    <property type="protein sequence ID" value="RKO88058.1"/>
    <property type="molecule type" value="Genomic_DNA"/>
</dbReference>
<keyword evidence="2" id="KW-0342">GTP-binding</keyword>
<dbReference type="GO" id="GO:0005525">
    <property type="term" value="F:GTP binding"/>
    <property type="evidence" value="ECO:0007669"/>
    <property type="project" value="UniProtKB-KW"/>
</dbReference>
<accession>A0A4P9WA83</accession>
<dbReference type="InterPro" id="IPR016491">
    <property type="entry name" value="Septin"/>
</dbReference>
<dbReference type="AlphaFoldDB" id="A0A4P9WA83"/>
<dbReference type="CDD" id="cd01850">
    <property type="entry name" value="CDC_Septin"/>
    <property type="match status" value="1"/>
</dbReference>
<dbReference type="OrthoDB" id="416553at2759"/>
<proteinExistence type="predicted"/>
<gene>
    <name evidence="4" type="ORF">BDK51DRAFT_17906</name>
</gene>
<dbReference type="PIRSF" id="PIRSF006698">
    <property type="entry name" value="Septin"/>
    <property type="match status" value="1"/>
</dbReference>
<dbReference type="Proteomes" id="UP000269721">
    <property type="component" value="Unassembled WGS sequence"/>
</dbReference>
<dbReference type="GO" id="GO:0032156">
    <property type="term" value="C:septin cytoskeleton"/>
    <property type="evidence" value="ECO:0007669"/>
    <property type="project" value="UniProtKB-ARBA"/>
</dbReference>
<dbReference type="SUPFAM" id="SSF52540">
    <property type="entry name" value="P-loop containing nucleoside triphosphate hydrolases"/>
    <property type="match status" value="1"/>
</dbReference>
<name>A0A4P9WA83_9FUNG</name>
<feature type="domain" description="Septin-type G" evidence="3">
    <location>
        <begin position="1"/>
        <end position="208"/>
    </location>
</feature>
<dbReference type="PROSITE" id="PS51719">
    <property type="entry name" value="G_SEPTIN"/>
    <property type="match status" value="1"/>
</dbReference>
<keyword evidence="5" id="KW-1185">Reference proteome</keyword>